<gene>
    <name evidence="1" type="ORF">EF514_09725</name>
</gene>
<dbReference type="AlphaFoldDB" id="A0A437S4M4"/>
<evidence type="ECO:0000313" key="2">
    <source>
        <dbReference type="Proteomes" id="UP000288812"/>
    </source>
</evidence>
<proteinExistence type="predicted"/>
<name>A0A437S4M4_9FIRM</name>
<dbReference type="EMBL" id="RLIH01000018">
    <property type="protein sequence ID" value="RVU53985.1"/>
    <property type="molecule type" value="Genomic_DNA"/>
</dbReference>
<dbReference type="OrthoDB" id="1701396at2"/>
<sequence length="208" mass="24252">MNIRKKLIFTLVFALFALPILYFKFGSTPNFLKNTSSTDIKPSIQVSKDDRKPIIFTFKESEYKKLSSENIQDFKNKSKGRVEGEIPCVYLSEDKNLHIEFLKGKDIIKPDEIPSIKLSIYPTSSQDENQDLRVVEDFLKEDGDKYIYEIKRYRTQYDKYFLEILDVELNFKIDGEEYISLFSICSSNVEKDAEAVENEPLKEPVLAE</sequence>
<dbReference type="RefSeq" id="WP_127725250.1">
    <property type="nucleotide sequence ID" value="NZ_RLIH01000018.1"/>
</dbReference>
<dbReference type="Proteomes" id="UP000288812">
    <property type="component" value="Unassembled WGS sequence"/>
</dbReference>
<keyword evidence="2" id="KW-1185">Reference proteome</keyword>
<comment type="caution">
    <text evidence="1">The sequence shown here is derived from an EMBL/GenBank/DDBJ whole genome shotgun (WGS) entry which is preliminary data.</text>
</comment>
<evidence type="ECO:0000313" key="1">
    <source>
        <dbReference type="EMBL" id="RVU53985.1"/>
    </source>
</evidence>
<protein>
    <submittedName>
        <fullName evidence="1">Uncharacterized protein</fullName>
    </submittedName>
</protein>
<reference evidence="1 2" key="1">
    <citation type="submission" date="2018-11" db="EMBL/GenBank/DDBJ databases">
        <title>Genome sequencing and assembly of Anaerosphaera sp. nov., GS7-6-2.</title>
        <authorList>
            <person name="Rettenmaier R."/>
            <person name="Liebl W."/>
            <person name="Zverlov V."/>
        </authorList>
    </citation>
    <scope>NUCLEOTIDE SEQUENCE [LARGE SCALE GENOMIC DNA]</scope>
    <source>
        <strain evidence="1 2">GS7-6-2</strain>
    </source>
</reference>
<organism evidence="1 2">
    <name type="scientific">Anaerosphaera multitolerans</name>
    <dbReference type="NCBI Taxonomy" id="2487351"/>
    <lineage>
        <taxon>Bacteria</taxon>
        <taxon>Bacillati</taxon>
        <taxon>Bacillota</taxon>
        <taxon>Tissierellia</taxon>
        <taxon>Tissierellales</taxon>
        <taxon>Peptoniphilaceae</taxon>
        <taxon>Anaerosphaera</taxon>
    </lineage>
</organism>
<accession>A0A437S4M4</accession>